<dbReference type="GO" id="GO:0009055">
    <property type="term" value="F:electron transfer activity"/>
    <property type="evidence" value="ECO:0007669"/>
    <property type="project" value="InterPro"/>
</dbReference>
<organism evidence="6 7">
    <name type="scientific">Hyphomicrobium sulfonivorans</name>
    <dbReference type="NCBI Taxonomy" id="121290"/>
    <lineage>
        <taxon>Bacteria</taxon>
        <taxon>Pseudomonadati</taxon>
        <taxon>Pseudomonadota</taxon>
        <taxon>Alphaproteobacteria</taxon>
        <taxon>Hyphomicrobiales</taxon>
        <taxon>Hyphomicrobiaceae</taxon>
        <taxon>Hyphomicrobium</taxon>
    </lineage>
</organism>
<gene>
    <name evidence="6" type="ORF">APY04_1142</name>
</gene>
<feature type="domain" description="Cytochrome c" evidence="5">
    <location>
        <begin position="57"/>
        <end position="138"/>
    </location>
</feature>
<evidence type="ECO:0000256" key="2">
    <source>
        <dbReference type="ARBA" id="ARBA00022723"/>
    </source>
</evidence>
<evidence type="ECO:0000259" key="5">
    <source>
        <dbReference type="PROSITE" id="PS51007"/>
    </source>
</evidence>
<dbReference type="RefSeq" id="WP_245281839.1">
    <property type="nucleotide sequence ID" value="NZ_LMTR01000039.1"/>
</dbReference>
<proteinExistence type="predicted"/>
<comment type="caution">
    <text evidence="6">The sequence shown here is derived from an EMBL/GenBank/DDBJ whole genome shotgun (WGS) entry which is preliminary data.</text>
</comment>
<reference evidence="6 7" key="1">
    <citation type="submission" date="2015-10" db="EMBL/GenBank/DDBJ databases">
        <title>Transcriptomic analysis of a linuron degrading triple-species bacterial consortium.</title>
        <authorList>
            <person name="Albers P."/>
        </authorList>
    </citation>
    <scope>NUCLEOTIDE SEQUENCE [LARGE SCALE GENOMIC DNA]</scope>
    <source>
        <strain evidence="6 7">WDL6</strain>
    </source>
</reference>
<evidence type="ECO:0000256" key="4">
    <source>
        <dbReference type="PROSITE-ProRule" id="PRU00433"/>
    </source>
</evidence>
<keyword evidence="2 4" id="KW-0479">Metal-binding</keyword>
<name>A0A109BJZ3_HYPSL</name>
<sequence>MAETFAGSGISGCAVKAGAVLPALLLGLTLLVSYQPVMAADADPDAAVPSAPLSVADAIEKGRVLLTDNCSRCHAIGAEGASPHKEAPPFRVVVTRYPPDNLAEALAEGLVSGHPDMPEFVFEVEEVGAITAYLNSLEPKTE</sequence>
<keyword evidence="7" id="KW-1185">Reference proteome</keyword>
<protein>
    <recommendedName>
        <fullName evidence="5">Cytochrome c domain-containing protein</fullName>
    </recommendedName>
</protein>
<evidence type="ECO:0000313" key="7">
    <source>
        <dbReference type="Proteomes" id="UP000059074"/>
    </source>
</evidence>
<keyword evidence="1 4" id="KW-0349">Heme</keyword>
<accession>A0A109BJZ3</accession>
<dbReference type="STRING" id="121290.APY04_1142"/>
<dbReference type="SUPFAM" id="SSF46626">
    <property type="entry name" value="Cytochrome c"/>
    <property type="match status" value="1"/>
</dbReference>
<dbReference type="PATRIC" id="fig|121290.4.peg.1655"/>
<evidence type="ECO:0000256" key="1">
    <source>
        <dbReference type="ARBA" id="ARBA00022617"/>
    </source>
</evidence>
<dbReference type="Gene3D" id="1.10.760.10">
    <property type="entry name" value="Cytochrome c-like domain"/>
    <property type="match status" value="1"/>
</dbReference>
<dbReference type="GO" id="GO:0046872">
    <property type="term" value="F:metal ion binding"/>
    <property type="evidence" value="ECO:0007669"/>
    <property type="project" value="UniProtKB-KW"/>
</dbReference>
<evidence type="ECO:0000313" key="6">
    <source>
        <dbReference type="EMBL" id="KWT70104.1"/>
    </source>
</evidence>
<dbReference type="InterPro" id="IPR036909">
    <property type="entry name" value="Cyt_c-like_dom_sf"/>
</dbReference>
<dbReference type="PROSITE" id="PS51007">
    <property type="entry name" value="CYTC"/>
    <property type="match status" value="1"/>
</dbReference>
<dbReference type="InterPro" id="IPR009056">
    <property type="entry name" value="Cyt_c-like_dom"/>
</dbReference>
<dbReference type="AlphaFoldDB" id="A0A109BJZ3"/>
<dbReference type="EMBL" id="LMTR01000039">
    <property type="protein sequence ID" value="KWT70104.1"/>
    <property type="molecule type" value="Genomic_DNA"/>
</dbReference>
<dbReference type="Proteomes" id="UP000059074">
    <property type="component" value="Unassembled WGS sequence"/>
</dbReference>
<dbReference type="Pfam" id="PF00034">
    <property type="entry name" value="Cytochrom_C"/>
    <property type="match status" value="1"/>
</dbReference>
<dbReference type="GO" id="GO:0020037">
    <property type="term" value="F:heme binding"/>
    <property type="evidence" value="ECO:0007669"/>
    <property type="project" value="InterPro"/>
</dbReference>
<evidence type="ECO:0000256" key="3">
    <source>
        <dbReference type="ARBA" id="ARBA00023004"/>
    </source>
</evidence>
<keyword evidence="3 4" id="KW-0408">Iron</keyword>